<name>V5XD54_MYCNE</name>
<dbReference type="KEGG" id="mne:D174_13835"/>
<keyword evidence="4" id="KW-0285">Flavoprotein</keyword>
<evidence type="ECO:0000256" key="4">
    <source>
        <dbReference type="ARBA" id="ARBA00022630"/>
    </source>
</evidence>
<dbReference type="eggNOG" id="COG0493">
    <property type="taxonomic scope" value="Bacteria"/>
</dbReference>
<comment type="similarity">
    <text evidence="2">Belongs to the ferredoxin--NADP reductase type 1 family.</text>
</comment>
<dbReference type="PRINTS" id="PR00419">
    <property type="entry name" value="ADXRDTASE"/>
</dbReference>
<feature type="binding site" evidence="10">
    <location>
        <position position="223"/>
    </location>
    <ligand>
        <name>NADP(+)</name>
        <dbReference type="ChEBI" id="CHEBI:58349"/>
    </ligand>
</feature>
<feature type="binding site" evidence="9">
    <location>
        <begin position="372"/>
        <end position="374"/>
    </location>
    <ligand>
        <name>FAD</name>
        <dbReference type="ChEBI" id="CHEBI:57692"/>
    </ligand>
</feature>
<dbReference type="InterPro" id="IPR023753">
    <property type="entry name" value="FAD/NAD-binding_dom"/>
</dbReference>
<feature type="binding site" evidence="9">
    <location>
        <position position="365"/>
    </location>
    <ligand>
        <name>FAD</name>
        <dbReference type="ChEBI" id="CHEBI:57692"/>
    </ligand>
</feature>
<dbReference type="PANTHER" id="PTHR48467">
    <property type="entry name" value="GLUTAMATE SYNTHASE 1 [NADH], CHLOROPLASTIC-LIKE"/>
    <property type="match status" value="1"/>
</dbReference>
<dbReference type="GeneID" id="43450564"/>
<evidence type="ECO:0000313" key="13">
    <source>
        <dbReference type="Proteomes" id="UP000018763"/>
    </source>
</evidence>
<comment type="catalytic activity">
    <reaction evidence="8">
        <text>2 reduced [2Fe-2S]-[ferredoxin] + NADP(+) + H(+) = 2 oxidized [2Fe-2S]-[ferredoxin] + NADPH</text>
        <dbReference type="Rhea" id="RHEA:20125"/>
        <dbReference type="Rhea" id="RHEA-COMP:10000"/>
        <dbReference type="Rhea" id="RHEA-COMP:10001"/>
        <dbReference type="ChEBI" id="CHEBI:15378"/>
        <dbReference type="ChEBI" id="CHEBI:33737"/>
        <dbReference type="ChEBI" id="CHEBI:33738"/>
        <dbReference type="ChEBI" id="CHEBI:57783"/>
        <dbReference type="ChEBI" id="CHEBI:58349"/>
        <dbReference type="EC" id="1.18.1.2"/>
    </reaction>
</comment>
<evidence type="ECO:0000256" key="2">
    <source>
        <dbReference type="ARBA" id="ARBA00008312"/>
    </source>
</evidence>
<evidence type="ECO:0000256" key="3">
    <source>
        <dbReference type="ARBA" id="ARBA00013223"/>
    </source>
</evidence>
<dbReference type="PIRSF" id="PIRSF000362">
    <property type="entry name" value="FNR"/>
    <property type="match status" value="1"/>
</dbReference>
<evidence type="ECO:0000256" key="5">
    <source>
        <dbReference type="ARBA" id="ARBA00022827"/>
    </source>
</evidence>
<accession>V5XD54</accession>
<dbReference type="Proteomes" id="UP000018763">
    <property type="component" value="Chromosome"/>
</dbReference>
<keyword evidence="5 9" id="KW-0274">FAD</keyword>
<evidence type="ECO:0000256" key="8">
    <source>
        <dbReference type="ARBA" id="ARBA00047776"/>
    </source>
</evidence>
<feature type="binding site" evidence="9">
    <location>
        <position position="60"/>
    </location>
    <ligand>
        <name>FAD</name>
        <dbReference type="ChEBI" id="CHEBI:57692"/>
    </ligand>
</feature>
<dbReference type="InterPro" id="IPR036188">
    <property type="entry name" value="FAD/NAD-bd_sf"/>
</dbReference>
<reference evidence="12 13" key="1">
    <citation type="journal article" date="2014" name="Genome Announc.">
        <title>Complete Genome Sequence of Sterol-Transforming Mycobacterium neoaurum Strain VKM Ac-1815D.</title>
        <authorList>
            <person name="Shtratnikova V.Y."/>
            <person name="Bragin E.Y."/>
            <person name="Dovbnya D.V."/>
            <person name="Pekov Y.A."/>
            <person name="Schelkunov M.I."/>
            <person name="Strizhov N."/>
            <person name="Ivashina T.V."/>
            <person name="Ashapkin V.V."/>
            <person name="Donova M.V."/>
        </authorList>
    </citation>
    <scope>NUCLEOTIDE SEQUENCE [LARGE SCALE GENOMIC DNA]</scope>
    <source>
        <strain evidence="12 13">VKM Ac-1815D</strain>
    </source>
</reference>
<evidence type="ECO:0000256" key="6">
    <source>
        <dbReference type="ARBA" id="ARBA00022857"/>
    </source>
</evidence>
<sequence length="465" mass="50151">MTERRPLRIAIVGSGPAGLYAAGHLLSGPHGTYLHGEVVDLHDEQIEVDVYERLPTPWGLVRGGVAPDHAEKKLVSTVFNAIAARKGFRFFGNVELGSDVHHDELAAWYDGVIYAVGAAGDNRMGIDGEELPGSHSAREFVSWYNGHPDQAEMQFDLSAERAVVIGNGNVALDIARILTLPDDELRRTDIADHALEVLRHSSIREVIVLGRRGLNQAAFNNPELEGLGELKDVDIAVEGVDLGSATTTDVDVRKLTTIRSYLERPRTGAGKRIVLHFMASPIQIHGTTRVDSVTIARNELIAGPDGSLRARSTTDTTTLPAGLVLRAVGYRGAPVAGLPFDQHTGTIPNEGGRVVGSPGVYVTGWIKRGPSGIIGTNKKCARDTVRALLEDHRTGNLPTADTLSSAQVTAELARRQVAVVTDEQWKAIDRHERRAGAYFGRPRIKLTSRSALLDRANSASAAGER</sequence>
<feature type="binding site" evidence="10">
    <location>
        <begin position="167"/>
        <end position="170"/>
    </location>
    <ligand>
        <name>NADP(+)</name>
        <dbReference type="ChEBI" id="CHEBI:58349"/>
    </ligand>
</feature>
<dbReference type="EC" id="1.18.1.2" evidence="3"/>
<dbReference type="SUPFAM" id="SSF51971">
    <property type="entry name" value="Nucleotide-binding domain"/>
    <property type="match status" value="2"/>
</dbReference>
<feature type="domain" description="FAD/NAD(P)-binding" evidence="11">
    <location>
        <begin position="8"/>
        <end position="179"/>
    </location>
</feature>
<keyword evidence="13" id="KW-1185">Reference proteome</keyword>
<feature type="binding site" evidence="9">
    <location>
        <position position="96"/>
    </location>
    <ligand>
        <name>FAD</name>
        <dbReference type="ChEBI" id="CHEBI:57692"/>
    </ligand>
</feature>
<evidence type="ECO:0000259" key="11">
    <source>
        <dbReference type="Pfam" id="PF07992"/>
    </source>
</evidence>
<dbReference type="Pfam" id="PF07992">
    <property type="entry name" value="Pyr_redox_2"/>
    <property type="match status" value="1"/>
</dbReference>
<dbReference type="Gene3D" id="3.40.50.720">
    <property type="entry name" value="NAD(P)-binding Rossmann-like Domain"/>
    <property type="match status" value="1"/>
</dbReference>
<dbReference type="InterPro" id="IPR055275">
    <property type="entry name" value="Ferredox_Rdtase"/>
</dbReference>
<dbReference type="HOGENOM" id="CLU_024722_3_0_11"/>
<feature type="binding site" evidence="9">
    <location>
        <position position="17"/>
    </location>
    <ligand>
        <name>FAD</name>
        <dbReference type="ChEBI" id="CHEBI:57692"/>
    </ligand>
</feature>
<comment type="cofactor">
    <cofactor evidence="1 9">
        <name>FAD</name>
        <dbReference type="ChEBI" id="CHEBI:57692"/>
    </cofactor>
</comment>
<proteinExistence type="inferred from homology"/>
<dbReference type="RefSeq" id="WP_019512094.1">
    <property type="nucleotide sequence ID" value="NC_023036.2"/>
</dbReference>
<organism evidence="12 13">
    <name type="scientific">Mycolicibacterium neoaurum VKM Ac-1815D</name>
    <dbReference type="NCBI Taxonomy" id="700508"/>
    <lineage>
        <taxon>Bacteria</taxon>
        <taxon>Bacillati</taxon>
        <taxon>Actinomycetota</taxon>
        <taxon>Actinomycetes</taxon>
        <taxon>Mycobacteriales</taxon>
        <taxon>Mycobacteriaceae</taxon>
        <taxon>Mycolicibacterium</taxon>
    </lineage>
</organism>
<keyword evidence="7" id="KW-0560">Oxidoreductase</keyword>
<keyword evidence="6 10" id="KW-0521">NADP</keyword>
<evidence type="ECO:0000256" key="1">
    <source>
        <dbReference type="ARBA" id="ARBA00001974"/>
    </source>
</evidence>
<feature type="binding site" evidence="10">
    <location>
        <begin position="211"/>
        <end position="212"/>
    </location>
    <ligand>
        <name>NADP(+)</name>
        <dbReference type="ChEBI" id="CHEBI:58349"/>
    </ligand>
</feature>
<gene>
    <name evidence="12" type="ORF">D174_13835</name>
</gene>
<feature type="binding site" evidence="9">
    <location>
        <position position="52"/>
    </location>
    <ligand>
        <name>FAD</name>
        <dbReference type="ChEBI" id="CHEBI:57692"/>
    </ligand>
</feature>
<dbReference type="SMR" id="V5XD54"/>
<feature type="binding site" evidence="10">
    <location>
        <position position="372"/>
    </location>
    <ligand>
        <name>NADP(+)</name>
        <dbReference type="ChEBI" id="CHEBI:58349"/>
    </ligand>
</feature>
<dbReference type="InterPro" id="IPR021163">
    <property type="entry name" value="Ferredox_Rdtase_adrenod"/>
</dbReference>
<evidence type="ECO:0000313" key="12">
    <source>
        <dbReference type="EMBL" id="AHC25596.1"/>
    </source>
</evidence>
<dbReference type="EMBL" id="CP006936">
    <property type="protein sequence ID" value="AHC25596.1"/>
    <property type="molecule type" value="Genomic_DNA"/>
</dbReference>
<dbReference type="AlphaFoldDB" id="V5XD54"/>
<evidence type="ECO:0000256" key="9">
    <source>
        <dbReference type="PIRSR" id="PIRSR000362-1"/>
    </source>
</evidence>
<evidence type="ECO:0000256" key="7">
    <source>
        <dbReference type="ARBA" id="ARBA00023002"/>
    </source>
</evidence>
<dbReference type="GO" id="GO:0004324">
    <property type="term" value="F:ferredoxin-NADP+ reductase activity"/>
    <property type="evidence" value="ECO:0007669"/>
    <property type="project" value="UniProtKB-EC"/>
</dbReference>
<protein>
    <recommendedName>
        <fullName evidence="3">ferredoxin--NADP(+) reductase</fullName>
        <ecNumber evidence="3">1.18.1.2</ecNumber>
    </recommendedName>
</protein>
<evidence type="ECO:0000256" key="10">
    <source>
        <dbReference type="PIRSR" id="PIRSR000362-2"/>
    </source>
</evidence>
<dbReference type="Gene3D" id="3.50.50.60">
    <property type="entry name" value="FAD/NAD(P)-binding domain"/>
    <property type="match status" value="1"/>
</dbReference>
<dbReference type="PANTHER" id="PTHR48467:SF1">
    <property type="entry name" value="GLUTAMATE SYNTHASE 1 [NADH], CHLOROPLASTIC-LIKE"/>
    <property type="match status" value="1"/>
</dbReference>